<sequence>MTSEPAALCLIVCGTISNRTISPVGELCGDLVEVVARMPLFIKGPCLGHYGNGPGGWTKRSSINHCLFIPDL</sequence>
<protein>
    <recommendedName>
        <fullName evidence="3">Secreted protein</fullName>
    </recommendedName>
</protein>
<evidence type="ECO:0008006" key="3">
    <source>
        <dbReference type="Google" id="ProtNLM"/>
    </source>
</evidence>
<accession>A0AAV4SGC5</accession>
<evidence type="ECO:0000313" key="2">
    <source>
        <dbReference type="Proteomes" id="UP001054945"/>
    </source>
</evidence>
<reference evidence="1 2" key="1">
    <citation type="submission" date="2021-06" db="EMBL/GenBank/DDBJ databases">
        <title>Caerostris extrusa draft genome.</title>
        <authorList>
            <person name="Kono N."/>
            <person name="Arakawa K."/>
        </authorList>
    </citation>
    <scope>NUCLEOTIDE SEQUENCE [LARGE SCALE GENOMIC DNA]</scope>
</reference>
<comment type="caution">
    <text evidence="1">The sequence shown here is derived from an EMBL/GenBank/DDBJ whole genome shotgun (WGS) entry which is preliminary data.</text>
</comment>
<dbReference type="AlphaFoldDB" id="A0AAV4SGC5"/>
<organism evidence="1 2">
    <name type="scientific">Caerostris extrusa</name>
    <name type="common">Bark spider</name>
    <name type="synonym">Caerostris bankana</name>
    <dbReference type="NCBI Taxonomy" id="172846"/>
    <lineage>
        <taxon>Eukaryota</taxon>
        <taxon>Metazoa</taxon>
        <taxon>Ecdysozoa</taxon>
        <taxon>Arthropoda</taxon>
        <taxon>Chelicerata</taxon>
        <taxon>Arachnida</taxon>
        <taxon>Araneae</taxon>
        <taxon>Araneomorphae</taxon>
        <taxon>Entelegynae</taxon>
        <taxon>Araneoidea</taxon>
        <taxon>Araneidae</taxon>
        <taxon>Caerostris</taxon>
    </lineage>
</organism>
<evidence type="ECO:0000313" key="1">
    <source>
        <dbReference type="EMBL" id="GIY31262.1"/>
    </source>
</evidence>
<name>A0AAV4SGC5_CAEEX</name>
<dbReference type="EMBL" id="BPLR01009349">
    <property type="protein sequence ID" value="GIY31262.1"/>
    <property type="molecule type" value="Genomic_DNA"/>
</dbReference>
<dbReference type="Proteomes" id="UP001054945">
    <property type="component" value="Unassembled WGS sequence"/>
</dbReference>
<proteinExistence type="predicted"/>
<gene>
    <name evidence="1" type="ORF">CEXT_17961</name>
</gene>
<keyword evidence="2" id="KW-1185">Reference proteome</keyword>